<evidence type="ECO:0000256" key="2">
    <source>
        <dbReference type="SAM" id="Phobius"/>
    </source>
</evidence>
<evidence type="ECO:0000256" key="1">
    <source>
        <dbReference type="SAM" id="Coils"/>
    </source>
</evidence>
<comment type="caution">
    <text evidence="3">The sequence shown here is derived from an EMBL/GenBank/DDBJ whole genome shotgun (WGS) entry which is preliminary data.</text>
</comment>
<dbReference type="RefSeq" id="WP_161824037.1">
    <property type="nucleotide sequence ID" value="NZ_WVIC01000004.1"/>
</dbReference>
<accession>A0A8K2ANE1</accession>
<keyword evidence="4" id="KW-1185">Reference proteome</keyword>
<dbReference type="EMBL" id="WVIC01000004">
    <property type="protein sequence ID" value="NCJ05571.1"/>
    <property type="molecule type" value="Genomic_DNA"/>
</dbReference>
<dbReference type="Proteomes" id="UP000607397">
    <property type="component" value="Unassembled WGS sequence"/>
</dbReference>
<protein>
    <submittedName>
        <fullName evidence="3">Uncharacterized protein</fullName>
    </submittedName>
</protein>
<reference evidence="3" key="1">
    <citation type="submission" date="2019-12" db="EMBL/GenBank/DDBJ databases">
        <title>High-Quality draft genome sequences of three cyanobacteria isolated from the limestone walls of the Old Cathedral of Coimbra.</title>
        <authorList>
            <person name="Tiago I."/>
            <person name="Soares F."/>
            <person name="Portugal A."/>
        </authorList>
    </citation>
    <scope>NUCLEOTIDE SEQUENCE [LARGE SCALE GENOMIC DNA]</scope>
    <source>
        <strain evidence="3">C</strain>
    </source>
</reference>
<gene>
    <name evidence="3" type="ORF">GS597_03410</name>
</gene>
<keyword evidence="1" id="KW-0175">Coiled coil</keyword>
<organism evidence="3 4">
    <name type="scientific">Petrachloros mirabilis ULC683</name>
    <dbReference type="NCBI Taxonomy" id="2781853"/>
    <lineage>
        <taxon>Bacteria</taxon>
        <taxon>Bacillati</taxon>
        <taxon>Cyanobacteriota</taxon>
        <taxon>Cyanophyceae</taxon>
        <taxon>Synechococcales</taxon>
        <taxon>Petrachlorosaceae</taxon>
        <taxon>Petrachloros</taxon>
        <taxon>Petrachloros mirabilis</taxon>
    </lineage>
</organism>
<evidence type="ECO:0000313" key="3">
    <source>
        <dbReference type="EMBL" id="NCJ05571.1"/>
    </source>
</evidence>
<sequence length="85" mass="9632">MTVERWTDEMLDKLADSVVALRDDVVSLRDDVVSLRDDVKELRDESKEQSIRFNAYQQASQWVVNLAFGLLATATITTIVTAVMK</sequence>
<keyword evidence="2" id="KW-0472">Membrane</keyword>
<evidence type="ECO:0000313" key="4">
    <source>
        <dbReference type="Proteomes" id="UP000607397"/>
    </source>
</evidence>
<feature type="transmembrane region" description="Helical" evidence="2">
    <location>
        <begin position="62"/>
        <end position="84"/>
    </location>
</feature>
<feature type="coiled-coil region" evidence="1">
    <location>
        <begin position="25"/>
        <end position="59"/>
    </location>
</feature>
<name>A0A8K2ANE1_9CYAN</name>
<keyword evidence="2" id="KW-0812">Transmembrane</keyword>
<keyword evidence="2" id="KW-1133">Transmembrane helix</keyword>
<dbReference type="AlphaFoldDB" id="A0A8K2ANE1"/>
<proteinExistence type="predicted"/>